<reference evidence="1" key="1">
    <citation type="submission" date="2014-11" db="EMBL/GenBank/DDBJ databases">
        <authorList>
            <person name="Amaro Gonzalez C."/>
        </authorList>
    </citation>
    <scope>NUCLEOTIDE SEQUENCE</scope>
</reference>
<sequence length="48" mass="5587">MLITSALCNVLRQQSQSKVHFEGLVHKTRQIHLPERINKLDGLENDLY</sequence>
<organism evidence="1">
    <name type="scientific">Anguilla anguilla</name>
    <name type="common">European freshwater eel</name>
    <name type="synonym">Muraena anguilla</name>
    <dbReference type="NCBI Taxonomy" id="7936"/>
    <lineage>
        <taxon>Eukaryota</taxon>
        <taxon>Metazoa</taxon>
        <taxon>Chordata</taxon>
        <taxon>Craniata</taxon>
        <taxon>Vertebrata</taxon>
        <taxon>Euteleostomi</taxon>
        <taxon>Actinopterygii</taxon>
        <taxon>Neopterygii</taxon>
        <taxon>Teleostei</taxon>
        <taxon>Anguilliformes</taxon>
        <taxon>Anguillidae</taxon>
        <taxon>Anguilla</taxon>
    </lineage>
</organism>
<evidence type="ECO:0000313" key="1">
    <source>
        <dbReference type="EMBL" id="JAH21177.1"/>
    </source>
</evidence>
<name>A0A0E9QXG8_ANGAN</name>
<proteinExistence type="predicted"/>
<dbReference type="AlphaFoldDB" id="A0A0E9QXG8"/>
<dbReference type="EMBL" id="GBXM01087400">
    <property type="protein sequence ID" value="JAH21177.1"/>
    <property type="molecule type" value="Transcribed_RNA"/>
</dbReference>
<accession>A0A0E9QXG8</accession>
<reference evidence="1" key="2">
    <citation type="journal article" date="2015" name="Fish Shellfish Immunol.">
        <title>Early steps in the European eel (Anguilla anguilla)-Vibrio vulnificus interaction in the gills: Role of the RtxA13 toxin.</title>
        <authorList>
            <person name="Callol A."/>
            <person name="Pajuelo D."/>
            <person name="Ebbesson L."/>
            <person name="Teles M."/>
            <person name="MacKenzie S."/>
            <person name="Amaro C."/>
        </authorList>
    </citation>
    <scope>NUCLEOTIDE SEQUENCE</scope>
</reference>
<protein>
    <submittedName>
        <fullName evidence="1">Uncharacterized protein</fullName>
    </submittedName>
</protein>